<dbReference type="Pfam" id="PF04830">
    <property type="entry name" value="DUF637"/>
    <property type="match status" value="1"/>
</dbReference>
<dbReference type="InterPro" id="IPR011050">
    <property type="entry name" value="Pectin_lyase_fold/virulence"/>
</dbReference>
<dbReference type="Pfam" id="PF13332">
    <property type="entry name" value="Fil_haemagg_2"/>
    <property type="match status" value="2"/>
</dbReference>
<dbReference type="Proteomes" id="UP000481739">
    <property type="component" value="Unassembled WGS sequence"/>
</dbReference>
<dbReference type="InterPro" id="IPR006915">
    <property type="entry name" value="DUF637_hemagglutn_put"/>
</dbReference>
<dbReference type="Pfam" id="PF05860">
    <property type="entry name" value="TPS"/>
    <property type="match status" value="1"/>
</dbReference>
<sequence length="1773" mass="189449">MDKRSNPLVRATSYLLIYLTALQPLHPAIAAGITPDNHHTQVQHQGNVPVVNIATPNSAGISHNTYQEFNVATQGAVLNNATQEAQSQLAGQLNANPNLTGKAAELIINEVTGNGRSELQGQLEIVGNKANVMIANPNGITCDGCGFINTSSATLTTGKPQFDKQGALEALEVKQGQITISGKGLEGKATDYVDIISRATELNGKIQANNLSLTQGTNRISLKDGTVKSIAGEGAKPQLAIDTKALGGMYANKIRLVATEDGVGVNLKELTSDQRDITLNVNGKIELGNTKAKTDLNIISKETYIAPNINVQAGRDMTLANTTLENKGSVTAGRDMRVFGDTVRNTGDKALLQANDNLWIQKDAQGNKGQLVENRSATIKTVQGDLVVRTNVLNNAHSLYYFERRETAPNPADKNFNILEAQHKHGYNLKSMQPSVLTSGGNIYINSDILSNQALSKIEAGKDIFLTGKKLSNTSKISEEASGYFNLFEYFPKDTYVSIADSLNTPSGIYKLSSNKILEKINTYHPWDDKSYHILPPGEVKYDIRKDNLILERASIIAKGNLIADFSDSINIDTDYPHKSPPSSDFYYDLPASSESLPEILSAKNILLHGGEITLKDKINAANDVNIISESDITLKNSTLSAPNNLSMAAVNNINIWQSNIKGTDITAISRHGDILFHNGDQFGYLWRQHSTDDHPVSNKLNAVGNLTLNSGKNLLLQNVYLQPGKNISLIANNDVTVENHADTYNFAKSKTENRHNAPISGILNALESLTIHAGNNISAKGSDISSGKDIYLSAAKDIDLSFAGVEYKNYILPQDSTELSSKITAKNNISIMSGGDINGKAVQIQANGNTLLSAGRNITFPSLAYSVINPANDNSKDDRHIIAQVRGDKKLTMAANGTLTTVGAQLTSDGDVTLSSGGNTRFESVQNHTYREGNREFTGSVTQQGTELTSGGILTVISNGSILFQATQLAAKGAMDIAAQGGYLYAQAMEESSHYEKTETKRRWYGKKKTTTRTRHDVTNKVTEFTAGGDINLLSRDDSTYEASKITTHQNAKLTSTHGQVNFKAVNNSTFAQTITHSKGFYIKQTDKGYTENTWVLPAIHLGGKLTVETANGISADIKAKNGQSLQNAVSVFGNTPETAWLKGLNERQDVQWNLVKDAYDSWDYKSQHLNPVVSAVIAIAVATVTAGAGITASVAGSAAGTAGSAATAAGATASTAATVGSMAYGATASGMAALASQAAVALVDNQGDLSKTLKAMGSSNTVKSTLTSMVISGALAGFDNVMGWDNAANGAKLDPSKAKLPSLSNGDWSKVAQRVAGQSIISATLGTTINGGSFKDNFTAALLSNIGSQINAEGARLIGDNGEVLGVPGKTLSHVVVAGISAEIGRGNVKGAMAGALAAELAGVMMGDNLIKAEKWQKTSEQQAQIARALGGFAGAVFTGKADGAYSGASSAENTFRYNYLAHHQQELMEKELAAESNYLKKAQIFAKWGLISNTQDGSLAAGFISGIPSELYDSVMAIVGAVSNPSEVIESLRTLLIQEDMPGFIWQATKEGYLKQLDVVKAEYEKAGPEGAYNAGLEAGKIVTEIASMAAGGLGAVKGSTSGAAKLSKVISKDPHPTVDIRHVYRVEKDGSKTQMTWGEGNYKQGYPFEDFVATQMPKGTRLPENFKTFDFYDLETGLATSVKTLDTRTAARVKDPKQLYTSMKKNIDDVANFTKESKGNRVVSADEILQREVRIAVPKITTPEQWEQINRAITYGTEKNINVKITVVK</sequence>
<dbReference type="Gene3D" id="3.40.1350.110">
    <property type="match status" value="1"/>
</dbReference>
<dbReference type="InterPro" id="IPR008638">
    <property type="entry name" value="FhaB/CdiA-like_TPS"/>
</dbReference>
<evidence type="ECO:0000259" key="3">
    <source>
        <dbReference type="SMART" id="SM00912"/>
    </source>
</evidence>
<feature type="domain" description="Filamentous haemagglutinin FhaB/tRNA nuclease CdiA-like TPS" evidence="3">
    <location>
        <begin position="45"/>
        <end position="165"/>
    </location>
</feature>
<gene>
    <name evidence="4" type="ORF">GEA64_11640</name>
</gene>
<dbReference type="InterPro" id="IPR025157">
    <property type="entry name" value="Hemagglutinin_rpt"/>
</dbReference>
<name>A0A7C9GK51_9GAMM</name>
<dbReference type="Pfam" id="PF21111">
    <property type="entry name" value="CDI_toxin_EC869_like"/>
    <property type="match status" value="1"/>
</dbReference>
<dbReference type="NCBIfam" id="TIGR01901">
    <property type="entry name" value="adhes_NPXG"/>
    <property type="match status" value="1"/>
</dbReference>
<dbReference type="EMBL" id="WHZZ01000003">
    <property type="protein sequence ID" value="MQL48577.1"/>
    <property type="molecule type" value="Genomic_DNA"/>
</dbReference>
<evidence type="ECO:0000313" key="4">
    <source>
        <dbReference type="EMBL" id="MQL48577.1"/>
    </source>
</evidence>
<accession>A0A7C9GK51</accession>
<protein>
    <submittedName>
        <fullName evidence="4">Filamentous hemagglutinin N-terminal domain-containing protein</fullName>
    </submittedName>
</protein>
<feature type="chain" id="PRO_5028861388" evidence="2">
    <location>
        <begin position="31"/>
        <end position="1773"/>
    </location>
</feature>
<organism evidence="4 5">
    <name type="scientific">Photorhabdus khanii</name>
    <dbReference type="NCBI Taxonomy" id="1004150"/>
    <lineage>
        <taxon>Bacteria</taxon>
        <taxon>Pseudomonadati</taxon>
        <taxon>Pseudomonadota</taxon>
        <taxon>Gammaproteobacteria</taxon>
        <taxon>Enterobacterales</taxon>
        <taxon>Morganellaceae</taxon>
        <taxon>Photorhabdus</taxon>
    </lineage>
</organism>
<evidence type="ECO:0000256" key="2">
    <source>
        <dbReference type="SAM" id="SignalP"/>
    </source>
</evidence>
<dbReference type="CDD" id="cd13444">
    <property type="entry name" value="CDI_toxin_EC869_like"/>
    <property type="match status" value="1"/>
</dbReference>
<keyword evidence="2" id="KW-0732">Signal</keyword>
<feature type="signal peptide" evidence="2">
    <location>
        <begin position="1"/>
        <end position="30"/>
    </location>
</feature>
<dbReference type="InterPro" id="IPR012334">
    <property type="entry name" value="Pectin_lyas_fold"/>
</dbReference>
<dbReference type="Gene3D" id="2.160.20.10">
    <property type="entry name" value="Single-stranded right-handed beta-helix, Pectin lyase-like"/>
    <property type="match status" value="1"/>
</dbReference>
<keyword evidence="1" id="KW-0800">Toxin</keyword>
<dbReference type="SMART" id="SM00912">
    <property type="entry name" value="Haemagg_act"/>
    <property type="match status" value="1"/>
</dbReference>
<proteinExistence type="predicted"/>
<dbReference type="InterPro" id="IPR033799">
    <property type="entry name" value="CdiA_EC869-like"/>
</dbReference>
<reference evidence="4 5" key="1">
    <citation type="journal article" date="2019" name="Nature">
        <title>A new antibiotic selectively kills Gram-negative pathogens.</title>
        <authorList>
            <person name="Imai Y."/>
            <person name="Meyer K.J."/>
            <person name="Iinishi A."/>
            <person name="Favre-Godal Q."/>
            <person name="Green R."/>
            <person name="Manuse S."/>
            <person name="Caboni M."/>
            <person name="Mori M."/>
            <person name="Niles S."/>
            <person name="Ghiglieri M."/>
            <person name="Honrao C."/>
            <person name="Ma X."/>
            <person name="Guo J.J."/>
            <person name="Makriyannis A."/>
            <person name="Linares-Otoya L."/>
            <person name="Boehringer N."/>
            <person name="Wuisan Z.G."/>
            <person name="Kaur H."/>
            <person name="Wu R."/>
            <person name="Mateus A."/>
            <person name="Typas A."/>
            <person name="Savitski M.M."/>
            <person name="Espinoza J.L."/>
            <person name="O'Rourke A."/>
            <person name="Nelson K.E."/>
            <person name="Hiller S."/>
            <person name="Noinaj N."/>
            <person name="Schaeberle T.F."/>
            <person name="D'Onofrio A."/>
            <person name="Lewis K."/>
        </authorList>
    </citation>
    <scope>NUCLEOTIDE SEQUENCE [LARGE SCALE GENOMIC DNA]</scope>
    <source>
        <strain evidence="4 5">HGB 1456</strain>
    </source>
</reference>
<comment type="caution">
    <text evidence="4">The sequence shown here is derived from an EMBL/GenBank/DDBJ whole genome shotgun (WGS) entry which is preliminary data.</text>
</comment>
<dbReference type="RefSeq" id="WP_152962914.1">
    <property type="nucleotide sequence ID" value="NZ_CAWOZU010000018.1"/>
</dbReference>
<dbReference type="GO" id="GO:0004530">
    <property type="term" value="F:deoxyribonuclease I activity"/>
    <property type="evidence" value="ECO:0007669"/>
    <property type="project" value="InterPro"/>
</dbReference>
<dbReference type="GO" id="GO:0090729">
    <property type="term" value="F:toxin activity"/>
    <property type="evidence" value="ECO:0007669"/>
    <property type="project" value="UniProtKB-KW"/>
</dbReference>
<evidence type="ECO:0000256" key="1">
    <source>
        <dbReference type="ARBA" id="ARBA00022656"/>
    </source>
</evidence>
<evidence type="ECO:0000313" key="5">
    <source>
        <dbReference type="Proteomes" id="UP000481739"/>
    </source>
</evidence>
<dbReference type="SUPFAM" id="SSF51126">
    <property type="entry name" value="Pectin lyase-like"/>
    <property type="match status" value="1"/>
</dbReference>